<reference evidence="1 2" key="1">
    <citation type="submission" date="2016-10" db="EMBL/GenBank/DDBJ databases">
        <authorList>
            <person name="de Groot N.N."/>
        </authorList>
    </citation>
    <scope>NUCLEOTIDE SEQUENCE [LARGE SCALE GENOMIC DNA]</scope>
    <source>
        <strain evidence="1 2">CGMCC 1.5012</strain>
    </source>
</reference>
<protein>
    <submittedName>
        <fullName evidence="1">Uncharacterized protein</fullName>
    </submittedName>
</protein>
<dbReference type="Proteomes" id="UP000199182">
    <property type="component" value="Unassembled WGS sequence"/>
</dbReference>
<gene>
    <name evidence="1" type="ORF">SAMN05192585_12312</name>
</gene>
<accession>A0A1H0CF95</accession>
<organism evidence="1 2">
    <name type="scientific">Acetanaerobacterium elongatum</name>
    <dbReference type="NCBI Taxonomy" id="258515"/>
    <lineage>
        <taxon>Bacteria</taxon>
        <taxon>Bacillati</taxon>
        <taxon>Bacillota</taxon>
        <taxon>Clostridia</taxon>
        <taxon>Eubacteriales</taxon>
        <taxon>Oscillospiraceae</taxon>
        <taxon>Acetanaerobacterium</taxon>
    </lineage>
</organism>
<evidence type="ECO:0000313" key="2">
    <source>
        <dbReference type="Proteomes" id="UP000199182"/>
    </source>
</evidence>
<dbReference type="EMBL" id="FNID01000023">
    <property type="protein sequence ID" value="SDN56547.1"/>
    <property type="molecule type" value="Genomic_DNA"/>
</dbReference>
<sequence length="58" mass="6529">MLHSKLNITFHNPNTEEETVKALVKIIASSLVEQAVSQKIHKTIISDKVKSQKLDVMN</sequence>
<evidence type="ECO:0000313" key="1">
    <source>
        <dbReference type="EMBL" id="SDN56547.1"/>
    </source>
</evidence>
<proteinExistence type="predicted"/>
<dbReference type="AlphaFoldDB" id="A0A1H0CF95"/>
<name>A0A1H0CF95_9FIRM</name>
<keyword evidence="2" id="KW-1185">Reference proteome</keyword>